<protein>
    <recommendedName>
        <fullName evidence="2">CRAL-TRIO domain-containing protein</fullName>
    </recommendedName>
</protein>
<keyword evidence="1" id="KW-0732">Signal</keyword>
<feature type="chain" id="PRO_5047475754" description="CRAL-TRIO domain-containing protein" evidence="1">
    <location>
        <begin position="28"/>
        <end position="280"/>
    </location>
</feature>
<evidence type="ECO:0000259" key="2">
    <source>
        <dbReference type="PROSITE" id="PS50191"/>
    </source>
</evidence>
<keyword evidence="4" id="KW-1185">Reference proteome</keyword>
<comment type="caution">
    <text evidence="3">The sequence shown here is derived from an EMBL/GenBank/DDBJ whole genome shotgun (WGS) entry which is preliminary data.</text>
</comment>
<dbReference type="PANTHER" id="PTHR23324">
    <property type="entry name" value="SEC14 RELATED PROTEIN"/>
    <property type="match status" value="1"/>
</dbReference>
<feature type="signal peptide" evidence="1">
    <location>
        <begin position="1"/>
        <end position="27"/>
    </location>
</feature>
<dbReference type="Pfam" id="PF03765">
    <property type="entry name" value="CRAL_TRIO_N"/>
    <property type="match status" value="1"/>
</dbReference>
<dbReference type="SMART" id="SM01100">
    <property type="entry name" value="CRAL_TRIO_N"/>
    <property type="match status" value="1"/>
</dbReference>
<dbReference type="CDD" id="cd00170">
    <property type="entry name" value="SEC14"/>
    <property type="match status" value="1"/>
</dbReference>
<dbReference type="EMBL" id="CAXLJM020000172">
    <property type="protein sequence ID" value="CAL8148526.1"/>
    <property type="molecule type" value="Genomic_DNA"/>
</dbReference>
<evidence type="ECO:0000256" key="1">
    <source>
        <dbReference type="SAM" id="SignalP"/>
    </source>
</evidence>
<gene>
    <name evidence="3" type="ORF">ODALV1_LOCUS31449</name>
</gene>
<dbReference type="InterPro" id="IPR036273">
    <property type="entry name" value="CRAL/TRIO_N_dom_sf"/>
</dbReference>
<feature type="domain" description="CRAL-TRIO" evidence="2">
    <location>
        <begin position="103"/>
        <end position="279"/>
    </location>
</feature>
<dbReference type="InterPro" id="IPR036865">
    <property type="entry name" value="CRAL-TRIO_dom_sf"/>
</dbReference>
<evidence type="ECO:0000313" key="4">
    <source>
        <dbReference type="Proteomes" id="UP001642540"/>
    </source>
</evidence>
<dbReference type="InterPro" id="IPR001251">
    <property type="entry name" value="CRAL-TRIO_dom"/>
</dbReference>
<dbReference type="Proteomes" id="UP001642540">
    <property type="component" value="Unassembled WGS sequence"/>
</dbReference>
<sequence length="280" mass="32611">MNPTFLPCILHSVTFLVLFHTLPYVGAISNEKFLKLSLTEKSVLDQFRTKMGPLLYEDCMRHDTYLIRWLRARNFDINAAETMLRENLKWRKEKNIKNIKNEDFGDLVQDYHLTIDTYDKIGQPIGVVDIYNWDIRRAIIQGKGQRLLRMVTGLVENITGQVCERQKKGMNVTQVVALFNADGVNVIQQACPICLPLWVQFVTVIENYYPEWIDEFIIIQSAPPVEIVLNAVRPIFSKRTSEAMKVFGHNKKVWMAHLDNKISRSERRKDYGGTKPPYQY</sequence>
<accession>A0ABP1SAM8</accession>
<dbReference type="SUPFAM" id="SSF46938">
    <property type="entry name" value="CRAL/TRIO N-terminal domain"/>
    <property type="match status" value="1"/>
</dbReference>
<evidence type="ECO:0000313" key="3">
    <source>
        <dbReference type="EMBL" id="CAL8148526.1"/>
    </source>
</evidence>
<organism evidence="3 4">
    <name type="scientific">Orchesella dallaii</name>
    <dbReference type="NCBI Taxonomy" id="48710"/>
    <lineage>
        <taxon>Eukaryota</taxon>
        <taxon>Metazoa</taxon>
        <taxon>Ecdysozoa</taxon>
        <taxon>Arthropoda</taxon>
        <taxon>Hexapoda</taxon>
        <taxon>Collembola</taxon>
        <taxon>Entomobryomorpha</taxon>
        <taxon>Entomobryoidea</taxon>
        <taxon>Orchesellidae</taxon>
        <taxon>Orchesellinae</taxon>
        <taxon>Orchesella</taxon>
    </lineage>
</organism>
<dbReference type="InterPro" id="IPR051064">
    <property type="entry name" value="SEC14/CRAL-TRIO_domain"/>
</dbReference>
<proteinExistence type="predicted"/>
<name>A0ABP1SAM8_9HEXA</name>
<dbReference type="PANTHER" id="PTHR23324:SF83">
    <property type="entry name" value="SEC14-LIKE PROTEIN 2"/>
    <property type="match status" value="1"/>
</dbReference>
<dbReference type="InterPro" id="IPR011074">
    <property type="entry name" value="CRAL/TRIO_N_dom"/>
</dbReference>
<reference evidence="3 4" key="1">
    <citation type="submission" date="2024-08" db="EMBL/GenBank/DDBJ databases">
        <authorList>
            <person name="Cucini C."/>
            <person name="Frati F."/>
        </authorList>
    </citation>
    <scope>NUCLEOTIDE SEQUENCE [LARGE SCALE GENOMIC DNA]</scope>
</reference>
<dbReference type="Gene3D" id="3.40.525.10">
    <property type="entry name" value="CRAL-TRIO lipid binding domain"/>
    <property type="match status" value="1"/>
</dbReference>
<dbReference type="PROSITE" id="PS50191">
    <property type="entry name" value="CRAL_TRIO"/>
    <property type="match status" value="1"/>
</dbReference>
<dbReference type="SUPFAM" id="SSF52087">
    <property type="entry name" value="CRAL/TRIO domain"/>
    <property type="match status" value="1"/>
</dbReference>
<dbReference type="Pfam" id="PF00650">
    <property type="entry name" value="CRAL_TRIO"/>
    <property type="match status" value="1"/>
</dbReference>